<sequence>MNKIKDSFSKLKASDEFKDKLEKELLNTQLTLKTSPSKRIYYKPSIVAASILFILLGVVSLKLIMNTFGTDDTNLDGIAYNPIEKSNKENTNFDSFLVDNSTNEKEETNNSDNNNNNKGNDLLVYADKSEPNSPEKSLSTKNDISSVNNTPNHEEKKAPTEDSKDIISSHTEKVPIRSISSNEPINSITNTLSDNEVYIPRLELPTEDTRVAAKMIPLIVYNEKIYTRSPIDINSKNAKNFLGRKLGTTNSNINELSSNSEYSTEFASNIGVTDVYSVNGYDEGFRIMTNITLPDGTSYPEFYDCLNGISIKTGADFFGKLKLQNDILSARFQTFDDWNNGNGNYYSISDSSLLNSFVDSLDKSIPYLPENIEPLLGDYGNNENCKKITLNLKDGCENLTFTVLKSGYVYYDSPNVYFKIDGTIIEEIWDKLSIMHIN</sequence>
<feature type="region of interest" description="Disordered" evidence="1">
    <location>
        <begin position="102"/>
        <end position="173"/>
    </location>
</feature>
<dbReference type="EMBL" id="QXDJ01000004">
    <property type="protein sequence ID" value="RII33255.1"/>
    <property type="molecule type" value="Genomic_DNA"/>
</dbReference>
<keyword evidence="2" id="KW-1133">Transmembrane helix</keyword>
<feature type="transmembrane region" description="Helical" evidence="2">
    <location>
        <begin position="46"/>
        <end position="65"/>
    </location>
</feature>
<keyword evidence="2" id="KW-0812">Transmembrane</keyword>
<dbReference type="Proteomes" id="UP000265930">
    <property type="component" value="Unassembled WGS sequence"/>
</dbReference>
<feature type="compositionally biased region" description="Polar residues" evidence="1">
    <location>
        <begin position="131"/>
        <end position="151"/>
    </location>
</feature>
<evidence type="ECO:0000256" key="2">
    <source>
        <dbReference type="SAM" id="Phobius"/>
    </source>
</evidence>
<dbReference type="AlphaFoldDB" id="A0A399IJS1"/>
<accession>A0A399IJS1</accession>
<evidence type="ECO:0000256" key="1">
    <source>
        <dbReference type="SAM" id="MobiDB-lite"/>
    </source>
</evidence>
<gene>
    <name evidence="3" type="ORF">D2A34_16010</name>
</gene>
<proteinExistence type="predicted"/>
<protein>
    <submittedName>
        <fullName evidence="3">Uncharacterized protein</fullName>
    </submittedName>
</protein>
<name>A0A399IJS1_9CLOT</name>
<dbReference type="RefSeq" id="WP_119367307.1">
    <property type="nucleotide sequence ID" value="NZ_QXDJ01000004.1"/>
</dbReference>
<reference evidence="3 4" key="1">
    <citation type="submission" date="2018-08" db="EMBL/GenBank/DDBJ databases">
        <title>Genome of Clostridium chromiireducens C1, DSM12136.</title>
        <authorList>
            <person name="Xing M."/>
            <person name="Wei Y."/>
            <person name="Ang E.L."/>
            <person name="Zhao H."/>
            <person name="Zhang Y."/>
        </authorList>
    </citation>
    <scope>NUCLEOTIDE SEQUENCE [LARGE SCALE GENOMIC DNA]</scope>
    <source>
        <strain evidence="3 4">C1</strain>
    </source>
</reference>
<feature type="compositionally biased region" description="Basic and acidic residues" evidence="1">
    <location>
        <begin position="152"/>
        <end position="173"/>
    </location>
</feature>
<organism evidence="3 4">
    <name type="scientific">Clostridium chromiireducens</name>
    <dbReference type="NCBI Taxonomy" id="225345"/>
    <lineage>
        <taxon>Bacteria</taxon>
        <taxon>Bacillati</taxon>
        <taxon>Bacillota</taxon>
        <taxon>Clostridia</taxon>
        <taxon>Eubacteriales</taxon>
        <taxon>Clostridiaceae</taxon>
        <taxon>Clostridium</taxon>
    </lineage>
</organism>
<evidence type="ECO:0000313" key="3">
    <source>
        <dbReference type="EMBL" id="RII33255.1"/>
    </source>
</evidence>
<keyword evidence="2" id="KW-0472">Membrane</keyword>
<evidence type="ECO:0000313" key="4">
    <source>
        <dbReference type="Proteomes" id="UP000265930"/>
    </source>
</evidence>
<comment type="caution">
    <text evidence="3">The sequence shown here is derived from an EMBL/GenBank/DDBJ whole genome shotgun (WGS) entry which is preliminary data.</text>
</comment>